<keyword evidence="1" id="KW-0732">Signal</keyword>
<organism evidence="2 3">
    <name type="scientific">Aurantiacibacter sediminis</name>
    <dbReference type="NCBI Taxonomy" id="2793064"/>
    <lineage>
        <taxon>Bacteria</taxon>
        <taxon>Pseudomonadati</taxon>
        <taxon>Pseudomonadota</taxon>
        <taxon>Alphaproteobacteria</taxon>
        <taxon>Sphingomonadales</taxon>
        <taxon>Erythrobacteraceae</taxon>
        <taxon>Aurantiacibacter</taxon>
    </lineage>
</organism>
<feature type="signal peptide" evidence="1">
    <location>
        <begin position="1"/>
        <end position="18"/>
    </location>
</feature>
<proteinExistence type="predicted"/>
<sequence length="260" mass="27704">MCKVKFLPLGIAAALAVAACGEADISAADETADGMAGAMAAAEQQAATEAPAVTIPAEFHGSWGFYGDCSSPLIINATEVGVGDDQPPLSKMEVLDDGVVEFDRVSNPQMPEADYRFGLSVAGPDMLVMSSPDASSMWMERCGAVPAQPATEVVQQGGGLPAAFHGEWDDTIEGGNEFPCEPGMGDISIITANTREFSYGITRFTNVRRIDANTYEMTGQHTRSNGEALPAVTTRYELSADGNFITERIEGYDPFYYERC</sequence>
<evidence type="ECO:0000256" key="1">
    <source>
        <dbReference type="SAM" id="SignalP"/>
    </source>
</evidence>
<reference evidence="2 3" key="1">
    <citation type="submission" date="2020-11" db="EMBL/GenBank/DDBJ databases">
        <title>Erythrobacter sediminis sp. nov., a marine bacterium from a tidal flat of Garorim Bay.</title>
        <authorList>
            <person name="Kim D."/>
            <person name="Yoo Y."/>
            <person name="Kim J.-J."/>
        </authorList>
    </citation>
    <scope>NUCLEOTIDE SEQUENCE [LARGE SCALE GENOMIC DNA]</scope>
    <source>
        <strain evidence="2 3">JGD-13</strain>
    </source>
</reference>
<gene>
    <name evidence="2" type="ORF">I5L03_03835</name>
</gene>
<feature type="chain" id="PRO_5045755275" description="Lipoprotein" evidence="1">
    <location>
        <begin position="19"/>
        <end position="260"/>
    </location>
</feature>
<dbReference type="EMBL" id="JAEANY010000001">
    <property type="protein sequence ID" value="MBH5321715.1"/>
    <property type="molecule type" value="Genomic_DNA"/>
</dbReference>
<name>A0ABS0N358_9SPHN</name>
<keyword evidence="3" id="KW-1185">Reference proteome</keyword>
<protein>
    <recommendedName>
        <fullName evidence="4">Lipoprotein</fullName>
    </recommendedName>
</protein>
<evidence type="ECO:0000313" key="3">
    <source>
        <dbReference type="Proteomes" id="UP000602442"/>
    </source>
</evidence>
<comment type="caution">
    <text evidence="2">The sequence shown here is derived from an EMBL/GenBank/DDBJ whole genome shotgun (WGS) entry which is preliminary data.</text>
</comment>
<dbReference type="Proteomes" id="UP000602442">
    <property type="component" value="Unassembled WGS sequence"/>
</dbReference>
<evidence type="ECO:0008006" key="4">
    <source>
        <dbReference type="Google" id="ProtNLM"/>
    </source>
</evidence>
<dbReference type="PROSITE" id="PS51257">
    <property type="entry name" value="PROKAR_LIPOPROTEIN"/>
    <property type="match status" value="1"/>
</dbReference>
<accession>A0ABS0N358</accession>
<dbReference type="RefSeq" id="WP_197920360.1">
    <property type="nucleotide sequence ID" value="NZ_CAWPTA010000006.1"/>
</dbReference>
<evidence type="ECO:0000313" key="2">
    <source>
        <dbReference type="EMBL" id="MBH5321715.1"/>
    </source>
</evidence>